<gene>
    <name evidence="1" type="ORF">VNO78_00062</name>
</gene>
<organism evidence="1 2">
    <name type="scientific">Psophocarpus tetragonolobus</name>
    <name type="common">Winged bean</name>
    <name type="synonym">Dolichos tetragonolobus</name>
    <dbReference type="NCBI Taxonomy" id="3891"/>
    <lineage>
        <taxon>Eukaryota</taxon>
        <taxon>Viridiplantae</taxon>
        <taxon>Streptophyta</taxon>
        <taxon>Embryophyta</taxon>
        <taxon>Tracheophyta</taxon>
        <taxon>Spermatophyta</taxon>
        <taxon>Magnoliopsida</taxon>
        <taxon>eudicotyledons</taxon>
        <taxon>Gunneridae</taxon>
        <taxon>Pentapetalae</taxon>
        <taxon>rosids</taxon>
        <taxon>fabids</taxon>
        <taxon>Fabales</taxon>
        <taxon>Fabaceae</taxon>
        <taxon>Papilionoideae</taxon>
        <taxon>50 kb inversion clade</taxon>
        <taxon>NPAAA clade</taxon>
        <taxon>indigoferoid/millettioid clade</taxon>
        <taxon>Phaseoleae</taxon>
        <taxon>Psophocarpus</taxon>
    </lineage>
</organism>
<reference evidence="1 2" key="1">
    <citation type="submission" date="2024-01" db="EMBL/GenBank/DDBJ databases">
        <title>The genomes of 5 underutilized Papilionoideae crops provide insights into root nodulation and disease resistanc.</title>
        <authorList>
            <person name="Jiang F."/>
        </authorList>
    </citation>
    <scope>NUCLEOTIDE SEQUENCE [LARGE SCALE GENOMIC DNA]</scope>
    <source>
        <strain evidence="1">DUOXIRENSHENG_FW03</strain>
        <tissue evidence="1">Leaves</tissue>
    </source>
</reference>
<proteinExistence type="predicted"/>
<evidence type="ECO:0000313" key="2">
    <source>
        <dbReference type="Proteomes" id="UP001386955"/>
    </source>
</evidence>
<dbReference type="EMBL" id="JAYMYS010000001">
    <property type="protein sequence ID" value="KAK7409765.1"/>
    <property type="molecule type" value="Genomic_DNA"/>
</dbReference>
<sequence>MVMVVRIGRLVNFVKGLFLFGMDEFYFLVLVGEHWVMRFGWIVGGGSSYAIRKIITCISLSSISLNLEFQLVSSSSPPCSLPPKTGPLLIYPLPFYSSFLLHSEGNNNLQLEGGEAAGWAAKIVAEWVADG</sequence>
<evidence type="ECO:0000313" key="1">
    <source>
        <dbReference type="EMBL" id="KAK7409765.1"/>
    </source>
</evidence>
<accession>A0AAN9SY34</accession>
<comment type="caution">
    <text evidence="1">The sequence shown here is derived from an EMBL/GenBank/DDBJ whole genome shotgun (WGS) entry which is preliminary data.</text>
</comment>
<keyword evidence="2" id="KW-1185">Reference proteome</keyword>
<dbReference type="Proteomes" id="UP001386955">
    <property type="component" value="Unassembled WGS sequence"/>
</dbReference>
<protein>
    <submittedName>
        <fullName evidence="1">Uncharacterized protein</fullName>
    </submittedName>
</protein>
<dbReference type="AlphaFoldDB" id="A0AAN9SY34"/>
<name>A0AAN9SY34_PSOTE</name>